<dbReference type="EMBL" id="ACLF03000006">
    <property type="protein sequence ID" value="EFQ82853.1"/>
    <property type="molecule type" value="Genomic_DNA"/>
</dbReference>
<accession>E2SEC6</accession>
<name>E2SEC6_9ACTN</name>
<evidence type="ECO:0000256" key="1">
    <source>
        <dbReference type="SAM" id="MobiDB-lite"/>
    </source>
</evidence>
<organism evidence="2 3">
    <name type="scientific">Aeromicrobium marinum DSM 15272</name>
    <dbReference type="NCBI Taxonomy" id="585531"/>
    <lineage>
        <taxon>Bacteria</taxon>
        <taxon>Bacillati</taxon>
        <taxon>Actinomycetota</taxon>
        <taxon>Actinomycetes</taxon>
        <taxon>Propionibacteriales</taxon>
        <taxon>Nocardioidaceae</taxon>
        <taxon>Aeromicrobium</taxon>
    </lineage>
</organism>
<reference evidence="2" key="1">
    <citation type="submission" date="2010-08" db="EMBL/GenBank/DDBJ databases">
        <authorList>
            <person name="Muzny D."/>
            <person name="Qin X."/>
            <person name="Buhay C."/>
            <person name="Dugan-Rocha S."/>
            <person name="Ding Y."/>
            <person name="Chen G."/>
            <person name="Hawes A."/>
            <person name="Holder M."/>
            <person name="Jhangiani S."/>
            <person name="Johnson A."/>
            <person name="Khan Z."/>
            <person name="Li Z."/>
            <person name="Liu W."/>
            <person name="Liu X."/>
            <person name="Perez L."/>
            <person name="Shen H."/>
            <person name="Wang Q."/>
            <person name="Watt J."/>
            <person name="Xi L."/>
            <person name="Xin Y."/>
            <person name="Zhou J."/>
            <person name="Deng J."/>
            <person name="Jiang H."/>
            <person name="Liu Y."/>
            <person name="Qu J."/>
            <person name="Song X.-Z."/>
            <person name="Zhang L."/>
            <person name="Villasana D."/>
            <person name="Johnson A."/>
            <person name="Liu J."/>
            <person name="Liyanage D."/>
            <person name="Lorensuhewa L."/>
            <person name="Robinson T."/>
            <person name="Song A."/>
            <person name="Song B.-B."/>
            <person name="Dinh H."/>
            <person name="Thornton R."/>
            <person name="Coyle M."/>
            <person name="Francisco L."/>
            <person name="Jackson L."/>
            <person name="Javaid M."/>
            <person name="Korchina V."/>
            <person name="Kovar C."/>
            <person name="Mata R."/>
            <person name="Mathew T."/>
            <person name="Ngo R."/>
            <person name="Nguyen L."/>
            <person name="Nguyen N."/>
            <person name="Okwuonu G."/>
            <person name="Ongeri F."/>
            <person name="Pham C."/>
            <person name="Simmons D."/>
            <person name="Wilczek-Boney K."/>
            <person name="Hale W."/>
            <person name="Jakkamsetti A."/>
            <person name="Pham P."/>
            <person name="Ruth R."/>
            <person name="San Lucas F."/>
            <person name="Warren J."/>
            <person name="Zhang J."/>
            <person name="Zhao Z."/>
            <person name="Zhou C."/>
            <person name="Zhu D."/>
            <person name="Lee S."/>
            <person name="Bess C."/>
            <person name="Blankenburg K."/>
            <person name="Forbes L."/>
            <person name="Fu Q."/>
            <person name="Gubbala S."/>
            <person name="Hirani K."/>
            <person name="Jayaseelan J.C."/>
            <person name="Lara F."/>
            <person name="Munidasa M."/>
            <person name="Palculict T."/>
            <person name="Patil S."/>
            <person name="Pu L.-L."/>
            <person name="Saada N."/>
            <person name="Tang L."/>
            <person name="Weissenberger G."/>
            <person name="Zhu Y."/>
            <person name="Hemphill L."/>
            <person name="Shang Y."/>
            <person name="Youmans B."/>
            <person name="Ayvaz T."/>
            <person name="Ross M."/>
            <person name="Santibanez J."/>
            <person name="Aqrawi P."/>
            <person name="Gross S."/>
            <person name="Joshi V."/>
            <person name="Fowler G."/>
            <person name="Nazareth L."/>
            <person name="Reid J."/>
            <person name="Worley K."/>
            <person name="Petrosino J."/>
            <person name="Highlander S."/>
            <person name="Gibbs R."/>
        </authorList>
    </citation>
    <scope>NUCLEOTIDE SEQUENCE [LARGE SCALE GENOMIC DNA]</scope>
    <source>
        <strain evidence="2">DSM 15272</strain>
    </source>
</reference>
<evidence type="ECO:0000313" key="2">
    <source>
        <dbReference type="EMBL" id="EFQ82853.1"/>
    </source>
</evidence>
<dbReference type="AlphaFoldDB" id="E2SEC6"/>
<gene>
    <name evidence="2" type="ORF">HMPREF0063_12062</name>
</gene>
<feature type="compositionally biased region" description="Polar residues" evidence="1">
    <location>
        <begin position="44"/>
        <end position="59"/>
    </location>
</feature>
<dbReference type="HOGENOM" id="CLU_2949883_0_0_11"/>
<feature type="region of interest" description="Disordered" evidence="1">
    <location>
        <begin position="26"/>
        <end position="59"/>
    </location>
</feature>
<dbReference type="Proteomes" id="UP000003111">
    <property type="component" value="Unassembled WGS sequence"/>
</dbReference>
<protein>
    <submittedName>
        <fullName evidence="2">Uncharacterized protein</fullName>
    </submittedName>
</protein>
<proteinExistence type="predicted"/>
<comment type="caution">
    <text evidence="2">The sequence shown here is derived from an EMBL/GenBank/DDBJ whole genome shotgun (WGS) entry which is preliminary data.</text>
</comment>
<keyword evidence="3" id="KW-1185">Reference proteome</keyword>
<evidence type="ECO:0000313" key="3">
    <source>
        <dbReference type="Proteomes" id="UP000003111"/>
    </source>
</evidence>
<feature type="compositionally biased region" description="Basic and acidic residues" evidence="1">
    <location>
        <begin position="28"/>
        <end position="43"/>
    </location>
</feature>
<sequence>MWGSDRHRCEGTEALLTDRIRRPRVRTVLHEGQRDSKAEDPQYDHSSSGTLGIPSASLN</sequence>